<dbReference type="EMBL" id="JAOPJF010000050">
    <property type="protein sequence ID" value="KAK1142487.1"/>
    <property type="molecule type" value="Genomic_DNA"/>
</dbReference>
<accession>A0ACC3AXQ6</accession>
<proteinExistence type="predicted"/>
<dbReference type="Proteomes" id="UP001177260">
    <property type="component" value="Unassembled WGS sequence"/>
</dbReference>
<evidence type="ECO:0000313" key="1">
    <source>
        <dbReference type="EMBL" id="KAK1142487.1"/>
    </source>
</evidence>
<comment type="caution">
    <text evidence="1">The sequence shown here is derived from an EMBL/GenBank/DDBJ whole genome shotgun (WGS) entry which is preliminary data.</text>
</comment>
<sequence>MVATHPFPRLLAASIDGRCHNTRYRQSQFQRLQSAFVQHLEELKESIRSDSGHTAEEASAEICLALQELRTHYLSLDLDRDLEIEYRIANGKSNLEGRRGVGIVYIVPSTHTLFFSVISALSAAMAAGNCVIVELTQTTMTLPTLLRNILTTALDADTFAISEERPGVSFLNLPQVLPILQTEFSNTAQCLSSNPTAKTIAVVDRTANIPYAAEQLVAARFAFGGHSPYSPDLVLVNEFAMKDFVEAVIQQSGRYLAPEKAAKNPRMTRANGTSVLDQAFKDKGARVVVSGSGWGVVEVLDRQSALLQKVNEKVLLVHSVTSLDDAIDFGSSMAPLAATYAFAAPSSAKYLTQFIDAHVSWINHVPTDMLIGPQIPTNTPFASQTRYSTSLLQTPRPQVLHETNNTSLVRAALSSSNSQRATVWNAALVPLPRTGQKAGWRIGFFEQGIITGGVITLFSVVVSLSTLGYYAFGVVRRIR</sequence>
<reference evidence="1 2" key="1">
    <citation type="journal article" date="2023" name="ACS Omega">
        <title>Identification of the Neoaspergillic Acid Biosynthesis Gene Cluster by Establishing an In Vitro CRISPR-Ribonucleoprotein Genetic System in Aspergillus melleus.</title>
        <authorList>
            <person name="Yuan B."/>
            <person name="Grau M.F."/>
            <person name="Murata R.M."/>
            <person name="Torok T."/>
            <person name="Venkateswaran K."/>
            <person name="Stajich J.E."/>
            <person name="Wang C.C.C."/>
        </authorList>
    </citation>
    <scope>NUCLEOTIDE SEQUENCE [LARGE SCALE GENOMIC DNA]</scope>
    <source>
        <strain evidence="1 2">IMV 1140</strain>
    </source>
</reference>
<gene>
    <name evidence="1" type="ORF">N8T08_007849</name>
</gene>
<evidence type="ECO:0000313" key="2">
    <source>
        <dbReference type="Proteomes" id="UP001177260"/>
    </source>
</evidence>
<protein>
    <submittedName>
        <fullName evidence="1">Uncharacterized protein</fullName>
    </submittedName>
</protein>
<organism evidence="1 2">
    <name type="scientific">Aspergillus melleus</name>
    <dbReference type="NCBI Taxonomy" id="138277"/>
    <lineage>
        <taxon>Eukaryota</taxon>
        <taxon>Fungi</taxon>
        <taxon>Dikarya</taxon>
        <taxon>Ascomycota</taxon>
        <taxon>Pezizomycotina</taxon>
        <taxon>Eurotiomycetes</taxon>
        <taxon>Eurotiomycetidae</taxon>
        <taxon>Eurotiales</taxon>
        <taxon>Aspergillaceae</taxon>
        <taxon>Aspergillus</taxon>
        <taxon>Aspergillus subgen. Circumdati</taxon>
    </lineage>
</organism>
<keyword evidence="2" id="KW-1185">Reference proteome</keyword>
<name>A0ACC3AXQ6_9EURO</name>